<keyword evidence="2" id="KW-1185">Reference proteome</keyword>
<proteinExistence type="predicted"/>
<sequence length="334" mass="37258">MEINHNPNLTSAELSSLWGAYQNDTLGKCTISYLLETTEDDDVRAVLAYGLELAEKHIQVLTNIFHKEKLPVPQGFGEQDVNLQSPRLFSDPFMLLYIQQMGALGLNTYSIALPNAARNDIRDYFTHCIQSSSELFNRATEVMQTKGIFIRPPYIPYPQQVDFIHSKQFLAGWLGEQRPLSSVEISFLFFNLQRNVLGRGLITGFSQVANDKKVRNYMLRGAEIAAHHSKVVSKFLDESNLMTPSTSDAMPTESKVSPFSDKLMMLHITALNSSSIGYYGSSAGASPRKDVAGAYVRMMAEVGEYASEGSKLMIKKGWLEKPPMAPDRKDLAKG</sequence>
<reference evidence="1 2" key="1">
    <citation type="submission" date="2022-04" db="EMBL/GenBank/DDBJ databases">
        <title>Halobacillus sp. isolated from saltern.</title>
        <authorList>
            <person name="Won M."/>
            <person name="Lee C.-M."/>
            <person name="Woen H.-Y."/>
            <person name="Kwon S.-W."/>
        </authorList>
    </citation>
    <scope>NUCLEOTIDE SEQUENCE [LARGE SCALE GENOMIC DNA]</scope>
    <source>
        <strain evidence="1 2">SSTM10-2</strain>
    </source>
</reference>
<evidence type="ECO:0000313" key="2">
    <source>
        <dbReference type="Proteomes" id="UP000831880"/>
    </source>
</evidence>
<dbReference type="InterPro" id="IPR021617">
    <property type="entry name" value="DUF3231"/>
</dbReference>
<dbReference type="Proteomes" id="UP000831880">
    <property type="component" value="Chromosome"/>
</dbReference>
<dbReference type="Pfam" id="PF11553">
    <property type="entry name" value="DUF3231"/>
    <property type="match status" value="2"/>
</dbReference>
<dbReference type="InterPro" id="IPR012347">
    <property type="entry name" value="Ferritin-like"/>
</dbReference>
<evidence type="ECO:0000313" key="1">
    <source>
        <dbReference type="EMBL" id="UOQ93927.1"/>
    </source>
</evidence>
<gene>
    <name evidence="1" type="ORF">MUO14_02795</name>
</gene>
<organism evidence="1 2">
    <name type="scientific">Halobacillus shinanisalinarum</name>
    <dbReference type="NCBI Taxonomy" id="2932258"/>
    <lineage>
        <taxon>Bacteria</taxon>
        <taxon>Bacillati</taxon>
        <taxon>Bacillota</taxon>
        <taxon>Bacilli</taxon>
        <taxon>Bacillales</taxon>
        <taxon>Bacillaceae</taxon>
        <taxon>Halobacillus</taxon>
    </lineage>
</organism>
<protein>
    <submittedName>
        <fullName evidence="1">DUF3231 family protein</fullName>
    </submittedName>
</protein>
<dbReference type="Gene3D" id="1.20.1260.10">
    <property type="match status" value="2"/>
</dbReference>
<name>A0ABY4H0G0_9BACI</name>
<dbReference type="RefSeq" id="WP_244753538.1">
    <property type="nucleotide sequence ID" value="NZ_CP095074.1"/>
</dbReference>
<dbReference type="EMBL" id="CP095074">
    <property type="protein sequence ID" value="UOQ93927.1"/>
    <property type="molecule type" value="Genomic_DNA"/>
</dbReference>
<accession>A0ABY4H0G0</accession>